<feature type="domain" description="NFACT RNA-binding" evidence="3">
    <location>
        <begin position="453"/>
        <end position="526"/>
    </location>
</feature>
<feature type="compositionally biased region" description="Basic residues" evidence="2">
    <location>
        <begin position="362"/>
        <end position="371"/>
    </location>
</feature>
<dbReference type="InterPro" id="IPR008532">
    <property type="entry name" value="NFACT_RNA-bd"/>
</dbReference>
<dbReference type="EMBL" id="WNWQ01000945">
    <property type="protein sequence ID" value="KAE9962884.1"/>
    <property type="molecule type" value="Genomic_DNA"/>
</dbReference>
<feature type="compositionally biased region" description="Basic and acidic residues" evidence="2">
    <location>
        <begin position="571"/>
        <end position="602"/>
    </location>
</feature>
<name>A0A8H3U625_VENIN</name>
<sequence>MDQYKKWLALNVLSEDRIINYRQLSRALKVHTHLAKQMLYDFHHNQNAKKPQSVHATYLITGTVGTGPPAPSTNGTLGDSFMQSSPFPSSMPEPDTDFEIDPDETPVKEDVPTITILLVQEEQLEEAKDEFEEIHSIFVYSLEPGPIKDTQQLTTCNRDIVTQFPSEDPLESYKKYGIPHNLNVKRRTNKRPLPPVAPPAAKATSKPAAKSAPPAKEVAPPVAKLSRSTSDQTKSQKTATESKASAPSLQREKSDLFKSFAKTKPPKAKPLAHGTATPMSEDEAEDDDIVMEETEEQKQKAEASRKARREQEEALKRMMEESDEDEPMADAPTVDEAVEEGSPIDEKPMEEEKKETVTVQGGRRRGKRRVTKKRTLKDDEGYLGIWKSNLRMLKSLTIFIVTKEEAFWESFSEDEPEPKKKKTNFIAPTTAKGKKAGAKPGQGNIMSFFGKKFHVDNLSSAHIYLRMNEGDSWDSIPAELLDDCAQLTKANSIDGNKKDNVTVIYTPWSNLKKDGSMAVGQVGFHNQKMVKRLHIPARTNAIVNRLNKTKVERFPDLRQEKEDRLKELRNRDRAGQMARQKEEKRVARENKEKAWQKEHAYDDIFTEEAMEATSNQDRGSDFEDDFM</sequence>
<feature type="compositionally biased region" description="Acidic residues" evidence="2">
    <location>
        <begin position="280"/>
        <end position="295"/>
    </location>
</feature>
<dbReference type="Pfam" id="PF09507">
    <property type="entry name" value="CDC27"/>
    <property type="match status" value="1"/>
</dbReference>
<feature type="compositionally biased region" description="Basic and acidic residues" evidence="2">
    <location>
        <begin position="296"/>
        <end position="320"/>
    </location>
</feature>
<feature type="region of interest" description="Disordered" evidence="2">
    <location>
        <begin position="170"/>
        <end position="371"/>
    </location>
</feature>
<dbReference type="InterPro" id="IPR039730">
    <property type="entry name" value="Jlp2/Ccd25"/>
</dbReference>
<feature type="region of interest" description="Disordered" evidence="2">
    <location>
        <begin position="571"/>
        <end position="627"/>
    </location>
</feature>
<dbReference type="AlphaFoldDB" id="A0A8H3U625"/>
<dbReference type="Pfam" id="PF05670">
    <property type="entry name" value="NFACT-R_1"/>
    <property type="match status" value="1"/>
</dbReference>
<dbReference type="Proteomes" id="UP000433883">
    <property type="component" value="Unassembled WGS sequence"/>
</dbReference>
<organism evidence="4 5">
    <name type="scientific">Venturia inaequalis</name>
    <name type="common">Apple scab fungus</name>
    <dbReference type="NCBI Taxonomy" id="5025"/>
    <lineage>
        <taxon>Eukaryota</taxon>
        <taxon>Fungi</taxon>
        <taxon>Dikarya</taxon>
        <taxon>Ascomycota</taxon>
        <taxon>Pezizomycotina</taxon>
        <taxon>Dothideomycetes</taxon>
        <taxon>Pleosporomycetidae</taxon>
        <taxon>Venturiales</taxon>
        <taxon>Venturiaceae</taxon>
        <taxon>Venturia</taxon>
    </lineage>
</organism>
<dbReference type="GO" id="GO:0006260">
    <property type="term" value="P:DNA replication"/>
    <property type="evidence" value="ECO:0007669"/>
    <property type="project" value="InterPro"/>
</dbReference>
<evidence type="ECO:0000256" key="1">
    <source>
        <dbReference type="ARBA" id="ARBA00008998"/>
    </source>
</evidence>
<evidence type="ECO:0000313" key="4">
    <source>
        <dbReference type="EMBL" id="KAE9962884.1"/>
    </source>
</evidence>
<feature type="compositionally biased region" description="Polar residues" evidence="2">
    <location>
        <begin position="226"/>
        <end position="248"/>
    </location>
</feature>
<evidence type="ECO:0000259" key="3">
    <source>
        <dbReference type="Pfam" id="PF05670"/>
    </source>
</evidence>
<accession>A0A8H3U625</accession>
<gene>
    <name evidence="4" type="ORF">BLS_009916</name>
</gene>
<dbReference type="Gene3D" id="3.90.1030.20">
    <property type="entry name" value="DNA polymerase delta, p66 (Cdc27) subunit, wHTH domain"/>
    <property type="match status" value="1"/>
</dbReference>
<proteinExistence type="inferred from homology"/>
<reference evidence="4 5" key="1">
    <citation type="submission" date="2019-11" db="EMBL/GenBank/DDBJ databases">
        <title>Venturia inaequalis Genome Resource.</title>
        <authorList>
            <person name="Lichtner F.J."/>
        </authorList>
    </citation>
    <scope>NUCLEOTIDE SEQUENCE [LARGE SCALE GENOMIC DNA]</scope>
    <source>
        <strain evidence="4">Bline_iso_100314</strain>
    </source>
</reference>
<comment type="similarity">
    <text evidence="1">Belongs to the CCDC25 family.</text>
</comment>
<comment type="caution">
    <text evidence="4">The sequence shown here is derived from an EMBL/GenBank/DDBJ whole genome shotgun (WGS) entry which is preliminary data.</text>
</comment>
<dbReference type="PANTHER" id="PTHR13049:SF2">
    <property type="entry name" value="COILED-COIL DOMAIN-CONTAINING PROTEIN 25"/>
    <property type="match status" value="1"/>
</dbReference>
<evidence type="ECO:0000313" key="5">
    <source>
        <dbReference type="Proteomes" id="UP000433883"/>
    </source>
</evidence>
<feature type="compositionally biased region" description="Basic and acidic residues" evidence="2">
    <location>
        <begin position="344"/>
        <end position="356"/>
    </location>
</feature>
<evidence type="ECO:0000256" key="2">
    <source>
        <dbReference type="SAM" id="MobiDB-lite"/>
    </source>
</evidence>
<protein>
    <recommendedName>
        <fullName evidence="3">NFACT RNA-binding domain-containing protein</fullName>
    </recommendedName>
</protein>
<dbReference type="GO" id="GO:0043625">
    <property type="term" value="C:delta DNA polymerase complex"/>
    <property type="evidence" value="ECO:0007669"/>
    <property type="project" value="InterPro"/>
</dbReference>
<feature type="compositionally biased region" description="Low complexity" evidence="2">
    <location>
        <begin position="199"/>
        <end position="224"/>
    </location>
</feature>
<dbReference type="InterPro" id="IPR019038">
    <property type="entry name" value="POLD3"/>
</dbReference>
<dbReference type="InterPro" id="IPR041913">
    <property type="entry name" value="POLD3_sf"/>
</dbReference>
<dbReference type="PANTHER" id="PTHR13049">
    <property type="entry name" value="DUF814-RELATED"/>
    <property type="match status" value="1"/>
</dbReference>